<keyword evidence="1" id="KW-0229">DNA integration</keyword>
<dbReference type="InterPro" id="IPR050090">
    <property type="entry name" value="Tyrosine_recombinase_XerCD"/>
</dbReference>
<dbReference type="SUPFAM" id="SSF56349">
    <property type="entry name" value="DNA breaking-rejoining enzymes"/>
    <property type="match status" value="1"/>
</dbReference>
<evidence type="ECO:0000259" key="3">
    <source>
        <dbReference type="PROSITE" id="PS51898"/>
    </source>
</evidence>
<reference evidence="4 5" key="1">
    <citation type="submission" date="2015-12" db="EMBL/GenBank/DDBJ databases">
        <title>Draft genome sequence of Mesorhizobium sp. UFLA 01-765, a multitolerant efficient symbiont and plant-growth promoting strain isolated from Zn-mining soil using Leucaena leucocephala as a trap plant.</title>
        <authorList>
            <person name="Rangel W.M."/>
            <person name="Thijs S."/>
            <person name="Longatti S.M."/>
            <person name="Moreira F.M."/>
            <person name="Weyens N."/>
            <person name="Vangronsveld J."/>
            <person name="Van Hamme J.D."/>
            <person name="Bottos E.M."/>
            <person name="Rineau F."/>
        </authorList>
    </citation>
    <scope>NUCLEOTIDE SEQUENCE [LARGE SCALE GENOMIC DNA]</scope>
    <source>
        <strain evidence="4 5">UFLA 01-765</strain>
    </source>
</reference>
<dbReference type="Gene3D" id="1.10.443.10">
    <property type="entry name" value="Intergrase catalytic core"/>
    <property type="match status" value="1"/>
</dbReference>
<accession>A0A101KWX7</accession>
<dbReference type="PROSITE" id="PS51898">
    <property type="entry name" value="TYR_RECOMBINASE"/>
    <property type="match status" value="1"/>
</dbReference>
<dbReference type="GO" id="GO:0015074">
    <property type="term" value="P:DNA integration"/>
    <property type="evidence" value="ECO:0007669"/>
    <property type="project" value="UniProtKB-KW"/>
</dbReference>
<dbReference type="GO" id="GO:0006310">
    <property type="term" value="P:DNA recombination"/>
    <property type="evidence" value="ECO:0007669"/>
    <property type="project" value="UniProtKB-KW"/>
</dbReference>
<keyword evidence="2" id="KW-0233">DNA recombination</keyword>
<dbReference type="PANTHER" id="PTHR30349:SF90">
    <property type="entry name" value="TYROSINE RECOMBINASE XERD"/>
    <property type="match status" value="1"/>
</dbReference>
<dbReference type="InterPro" id="IPR011010">
    <property type="entry name" value="DNA_brk_join_enz"/>
</dbReference>
<feature type="domain" description="Tyr recombinase" evidence="3">
    <location>
        <begin position="214"/>
        <end position="394"/>
    </location>
</feature>
<proteinExistence type="predicted"/>
<dbReference type="PANTHER" id="PTHR30349">
    <property type="entry name" value="PHAGE INTEGRASE-RELATED"/>
    <property type="match status" value="1"/>
</dbReference>
<organism evidence="4 5">
    <name type="scientific">Rhizobium loti</name>
    <name type="common">Mesorhizobium loti</name>
    <dbReference type="NCBI Taxonomy" id="381"/>
    <lineage>
        <taxon>Bacteria</taxon>
        <taxon>Pseudomonadati</taxon>
        <taxon>Pseudomonadota</taxon>
        <taxon>Alphaproteobacteria</taxon>
        <taxon>Hyphomicrobiales</taxon>
        <taxon>Phyllobacteriaceae</taxon>
        <taxon>Mesorhizobium</taxon>
    </lineage>
</organism>
<evidence type="ECO:0000256" key="1">
    <source>
        <dbReference type="ARBA" id="ARBA00022908"/>
    </source>
</evidence>
<dbReference type="Proteomes" id="UP000053176">
    <property type="component" value="Unassembled WGS sequence"/>
</dbReference>
<dbReference type="AlphaFoldDB" id="A0A101KWX7"/>
<dbReference type="EMBL" id="LPWA01000020">
    <property type="protein sequence ID" value="KUM28379.1"/>
    <property type="molecule type" value="Genomic_DNA"/>
</dbReference>
<evidence type="ECO:0000313" key="5">
    <source>
        <dbReference type="Proteomes" id="UP000053176"/>
    </source>
</evidence>
<sequence length="402" mass="44573">MTKRKRRHRRSVDVRINWLHPHVDGFRDWLGTRNYSPATIVEVVRLLALWTDWVRASGFGVETLGAAFSASASVFGGSKKARAPQGAAALFIAYLRDADVLPSEQRPLLRETWPELAAFRCWMQEQRGTRDSTLDLYERIIADLLEKLGTNPASYTVVAIRDFVLERASTVGRWRAQAIAVAVRAYLKYMVATGQCPIGRERAVPTFANWALASTPRFLTEAEIDRLLGACADEDRVRDRAVILLLARLGLRAGEVANLTFDQIDWAQGQIVLAGKSRREERLPLTQEIGDTILAYIEQARPRIAASRVFLTSTAPIRPISRITVKCIVNRALDRAGIKSAHRGAHILRHSAATAMLRNGVSLTGIGAVLRHRSPSVTALYAKVDIGLLSEIAQPWGGRLPC</sequence>
<dbReference type="InterPro" id="IPR013762">
    <property type="entry name" value="Integrase-like_cat_sf"/>
</dbReference>
<comment type="caution">
    <text evidence="4">The sequence shown here is derived from an EMBL/GenBank/DDBJ whole genome shotgun (WGS) entry which is preliminary data.</text>
</comment>
<protein>
    <submittedName>
        <fullName evidence="4">Integrase</fullName>
    </submittedName>
</protein>
<evidence type="ECO:0000256" key="2">
    <source>
        <dbReference type="ARBA" id="ARBA00023172"/>
    </source>
</evidence>
<gene>
    <name evidence="4" type="ORF">AU467_34840</name>
</gene>
<dbReference type="Pfam" id="PF00589">
    <property type="entry name" value="Phage_integrase"/>
    <property type="match status" value="1"/>
</dbReference>
<dbReference type="InterPro" id="IPR002104">
    <property type="entry name" value="Integrase_catalytic"/>
</dbReference>
<dbReference type="OrthoDB" id="67979at2"/>
<dbReference type="GO" id="GO:0003677">
    <property type="term" value="F:DNA binding"/>
    <property type="evidence" value="ECO:0007669"/>
    <property type="project" value="InterPro"/>
</dbReference>
<name>A0A101KWX7_RHILI</name>
<evidence type="ECO:0000313" key="4">
    <source>
        <dbReference type="EMBL" id="KUM28379.1"/>
    </source>
</evidence>